<accession>A0A0R3RVE2</accession>
<evidence type="ECO:0000313" key="3">
    <source>
        <dbReference type="WBParaSite" id="EEL_0000607101-mRNA-1"/>
    </source>
</evidence>
<dbReference type="AlphaFoldDB" id="A0A0R3RVE2"/>
<evidence type="ECO:0000313" key="2">
    <source>
        <dbReference type="Proteomes" id="UP000050640"/>
    </source>
</evidence>
<organism evidence="2 3">
    <name type="scientific">Elaeophora elaphi</name>
    <dbReference type="NCBI Taxonomy" id="1147741"/>
    <lineage>
        <taxon>Eukaryota</taxon>
        <taxon>Metazoa</taxon>
        <taxon>Ecdysozoa</taxon>
        <taxon>Nematoda</taxon>
        <taxon>Chromadorea</taxon>
        <taxon>Rhabditida</taxon>
        <taxon>Spirurina</taxon>
        <taxon>Spiruromorpha</taxon>
        <taxon>Filarioidea</taxon>
        <taxon>Onchocercidae</taxon>
        <taxon>Elaeophora</taxon>
    </lineage>
</organism>
<name>A0A0R3RVE2_9BILA</name>
<dbReference type="WBParaSite" id="EEL_0000607101-mRNA-1">
    <property type="protein sequence ID" value="EEL_0000607101-mRNA-1"/>
    <property type="gene ID" value="EEL_0000607101"/>
</dbReference>
<proteinExistence type="predicted"/>
<evidence type="ECO:0000256" key="1">
    <source>
        <dbReference type="SAM" id="MobiDB-lite"/>
    </source>
</evidence>
<protein>
    <submittedName>
        <fullName evidence="3">RXT2_N domain-containing protein</fullName>
    </submittedName>
</protein>
<feature type="region of interest" description="Disordered" evidence="1">
    <location>
        <begin position="164"/>
        <end position="183"/>
    </location>
</feature>
<reference evidence="3" key="1">
    <citation type="submission" date="2017-02" db="UniProtKB">
        <authorList>
            <consortium name="WormBaseParasite"/>
        </authorList>
    </citation>
    <scope>IDENTIFICATION</scope>
</reference>
<dbReference type="Proteomes" id="UP000050640">
    <property type="component" value="Unplaced"/>
</dbReference>
<sequence>MQNIRGRARLLGRRHARVHFNLGTRLRSSTSHENFPEDKTRDAVLKQILEDSLAATRTNHERYLLDDLIDYVESLVDDGMELQIVLDKDTQRWYAKRLKRNLLNWIARNETELAEIDALERRVTKRYLQINRENSYLQRIFKDMKFFTNLTSDRFKNTEISFQPTSVDTSKTQSSSSIDESEE</sequence>
<keyword evidence="2" id="KW-1185">Reference proteome</keyword>
<feature type="compositionally biased region" description="Low complexity" evidence="1">
    <location>
        <begin position="165"/>
        <end position="183"/>
    </location>
</feature>